<dbReference type="Proteomes" id="UP000294155">
    <property type="component" value="Unassembled WGS sequence"/>
</dbReference>
<feature type="signal peptide" evidence="1">
    <location>
        <begin position="1"/>
        <end position="22"/>
    </location>
</feature>
<evidence type="ECO:0000259" key="2">
    <source>
        <dbReference type="Pfam" id="PF18962"/>
    </source>
</evidence>
<dbReference type="Gene3D" id="2.160.20.10">
    <property type="entry name" value="Single-stranded right-handed beta-helix, Pectin lyase-like"/>
    <property type="match status" value="1"/>
</dbReference>
<dbReference type="EMBL" id="SEWE01000012">
    <property type="protein sequence ID" value="RYU80795.1"/>
    <property type="molecule type" value="Genomic_DNA"/>
</dbReference>
<reference evidence="3 4" key="1">
    <citation type="submission" date="2019-02" db="EMBL/GenBank/DDBJ databases">
        <title>Bacterial novel species isolated from soil.</title>
        <authorList>
            <person name="Jung H.-Y."/>
        </authorList>
    </citation>
    <scope>NUCLEOTIDE SEQUENCE [LARGE SCALE GENOMIC DNA]</scope>
    <source>
        <strain evidence="3 4">1-3-3-3</strain>
    </source>
</reference>
<feature type="domain" description="Secretion system C-terminal sorting" evidence="2">
    <location>
        <begin position="432"/>
        <end position="504"/>
    </location>
</feature>
<dbReference type="InterPro" id="IPR026444">
    <property type="entry name" value="Secre_tail"/>
</dbReference>
<sequence length="506" mass="53429">MKKLLLLLLLLAAGLRPGYAQYQTPGTGRHWNLTQLAAASGGYVTGGAGVFQVNDTIRLAATDTLDISTNATIRMASLALFYVDGVLLVHPRDSVKVTAIDPANPFHSFWFSATSNGSRLRRTVVEYGGGIKVVDASLILDSCVVRYQVSRIGTKSTNSGAINLSGGTPSITNCRLYGNARSAILSPANRPTSPIIRNNLFAFNDTENANYPQINLGVGGPTPIIIQGNVVVGRYDMAGGVSVSNLLGSSAVTQVQIRRNVIRNNRYGIAIIGSSINSFITQNVVENNNINPNAQTGGSGLNFQGGQTQTGVVSRNIIRGNLYGVTMLRSAAASPGPRVSFGNLASTDSTDVGRNTLTGNGNGGQVYDFYNNTPDAFSAENNNWGSTSAAVIETHIYHQPDNAALGLVDFQPFLTPVVTRTAAAQPLAAAAYPNPVASQLTFELPATAQAVTLQVLDLTGRVVAVQPVQPVQGRFTWSVAGLAPGLYTYRLTQDRAVATGKFVVAR</sequence>
<protein>
    <submittedName>
        <fullName evidence="3">T9SS type A sorting domain-containing protein</fullName>
    </submittedName>
</protein>
<feature type="chain" id="PRO_5020193736" evidence="1">
    <location>
        <begin position="23"/>
        <end position="506"/>
    </location>
</feature>
<accession>A0A4Q5LD67</accession>
<dbReference type="NCBIfam" id="TIGR04183">
    <property type="entry name" value="Por_Secre_tail"/>
    <property type="match status" value="1"/>
</dbReference>
<organism evidence="3 4">
    <name type="scientific">Hymenobacter persicinus</name>
    <dbReference type="NCBI Taxonomy" id="2025506"/>
    <lineage>
        <taxon>Bacteria</taxon>
        <taxon>Pseudomonadati</taxon>
        <taxon>Bacteroidota</taxon>
        <taxon>Cytophagia</taxon>
        <taxon>Cytophagales</taxon>
        <taxon>Hymenobacteraceae</taxon>
        <taxon>Hymenobacter</taxon>
    </lineage>
</organism>
<dbReference type="SUPFAM" id="SSF51126">
    <property type="entry name" value="Pectin lyase-like"/>
    <property type="match status" value="1"/>
</dbReference>
<gene>
    <name evidence="3" type="ORF">EWM57_08065</name>
</gene>
<dbReference type="InterPro" id="IPR011050">
    <property type="entry name" value="Pectin_lyase_fold/virulence"/>
</dbReference>
<name>A0A4Q5LD67_9BACT</name>
<keyword evidence="4" id="KW-1185">Reference proteome</keyword>
<evidence type="ECO:0000313" key="3">
    <source>
        <dbReference type="EMBL" id="RYU80795.1"/>
    </source>
</evidence>
<comment type="caution">
    <text evidence="3">The sequence shown here is derived from an EMBL/GenBank/DDBJ whole genome shotgun (WGS) entry which is preliminary data.</text>
</comment>
<dbReference type="InterPro" id="IPR006626">
    <property type="entry name" value="PbH1"/>
</dbReference>
<dbReference type="RefSeq" id="WP_129920624.1">
    <property type="nucleotide sequence ID" value="NZ_SEWE01000012.1"/>
</dbReference>
<dbReference type="OrthoDB" id="1230183at2"/>
<keyword evidence="1" id="KW-0732">Signal</keyword>
<evidence type="ECO:0000313" key="4">
    <source>
        <dbReference type="Proteomes" id="UP000294155"/>
    </source>
</evidence>
<dbReference type="SMART" id="SM00710">
    <property type="entry name" value="PbH1"/>
    <property type="match status" value="5"/>
</dbReference>
<dbReference type="Pfam" id="PF18962">
    <property type="entry name" value="Por_Secre_tail"/>
    <property type="match status" value="1"/>
</dbReference>
<proteinExistence type="predicted"/>
<dbReference type="InterPro" id="IPR012334">
    <property type="entry name" value="Pectin_lyas_fold"/>
</dbReference>
<evidence type="ECO:0000256" key="1">
    <source>
        <dbReference type="SAM" id="SignalP"/>
    </source>
</evidence>
<dbReference type="AlphaFoldDB" id="A0A4Q5LD67"/>